<comment type="similarity">
    <text evidence="1">Belongs to the avfA family.</text>
</comment>
<proteinExistence type="inferred from homology"/>
<dbReference type="Pfam" id="PF13460">
    <property type="entry name" value="NAD_binding_10"/>
    <property type="match status" value="1"/>
</dbReference>
<dbReference type="Gene3D" id="3.40.50.720">
    <property type="entry name" value="NAD(P)-binding Rossmann-like Domain"/>
    <property type="match status" value="1"/>
</dbReference>
<dbReference type="VEuPathDB" id="FungiDB:BTJ68_02832"/>
<dbReference type="AlphaFoldDB" id="A0A3M6XV55"/>
<dbReference type="InterPro" id="IPR036291">
    <property type="entry name" value="NAD(P)-bd_dom_sf"/>
</dbReference>
<evidence type="ECO:0000256" key="1">
    <source>
        <dbReference type="ARBA" id="ARBA00038376"/>
    </source>
</evidence>
<dbReference type="CDD" id="cd05243">
    <property type="entry name" value="SDR_a5"/>
    <property type="match status" value="1"/>
</dbReference>
<protein>
    <recommendedName>
        <fullName evidence="2">NAD(P)-binding domain-containing protein</fullName>
    </recommendedName>
</protein>
<dbReference type="SUPFAM" id="SSF51735">
    <property type="entry name" value="NAD(P)-binding Rossmann-fold domains"/>
    <property type="match status" value="1"/>
</dbReference>
<sequence length="254" mass="27223">MPRTMAPNTIIFGGSGKVARHITRMLAAEGHNVHSIIRNPDQKADIEALGGTPIVQSIEESSVADLSATIQQTQSTTVIWSAGAGGGNPERTRTVDHEGAIKSMDATVQAGVKRYIIVSAVDVRDRENKPEPEWYDDGDRDRSNKVWNAIGKYMVAKFHADRSLVTENARRGLDYTIVRPGGLSQEAGTGRIAAGKVHLNTTIPREDVAATVVQCLKDDGTIGLAFDIVGGETGITDAVAEVARGKIDTFAGRY</sequence>
<dbReference type="EMBL" id="QWIK01001445">
    <property type="protein sequence ID" value="RMX94655.1"/>
    <property type="molecule type" value="Genomic_DNA"/>
</dbReference>
<evidence type="ECO:0000313" key="3">
    <source>
        <dbReference type="EMBL" id="RMX94655.1"/>
    </source>
</evidence>
<dbReference type="Proteomes" id="UP000282582">
    <property type="component" value="Unassembled WGS sequence"/>
</dbReference>
<feature type="domain" description="NAD(P)-binding" evidence="2">
    <location>
        <begin position="13"/>
        <end position="218"/>
    </location>
</feature>
<comment type="caution">
    <text evidence="3">The sequence shown here is derived from an EMBL/GenBank/DDBJ whole genome shotgun (WGS) entry which is preliminary data.</text>
</comment>
<dbReference type="InterPro" id="IPR016040">
    <property type="entry name" value="NAD(P)-bd_dom"/>
</dbReference>
<reference evidence="3 4" key="1">
    <citation type="journal article" date="2018" name="BMC Genomics">
        <title>Genomic evidence for intraspecific hybridization in a clonal and extremely halotolerant yeast.</title>
        <authorList>
            <person name="Gostincar C."/>
            <person name="Stajich J.E."/>
            <person name="Zupancic J."/>
            <person name="Zalar P."/>
            <person name="Gunde-Cimerman N."/>
        </authorList>
    </citation>
    <scope>NUCLEOTIDE SEQUENCE [LARGE SCALE GENOMIC DNA]</scope>
    <source>
        <strain evidence="3 4">EXF-6654</strain>
    </source>
</reference>
<dbReference type="PANTHER" id="PTHR15020">
    <property type="entry name" value="FLAVIN REDUCTASE-RELATED"/>
    <property type="match status" value="1"/>
</dbReference>
<name>A0A3M6XV55_HORWE</name>
<dbReference type="PANTHER" id="PTHR15020:SF50">
    <property type="entry name" value="UPF0659 PROTEIN YMR090W"/>
    <property type="match status" value="1"/>
</dbReference>
<evidence type="ECO:0000313" key="4">
    <source>
        <dbReference type="Proteomes" id="UP000282582"/>
    </source>
</evidence>
<organism evidence="3 4">
    <name type="scientific">Hortaea werneckii</name>
    <name type="common">Black yeast</name>
    <name type="synonym">Cladosporium werneckii</name>
    <dbReference type="NCBI Taxonomy" id="91943"/>
    <lineage>
        <taxon>Eukaryota</taxon>
        <taxon>Fungi</taxon>
        <taxon>Dikarya</taxon>
        <taxon>Ascomycota</taxon>
        <taxon>Pezizomycotina</taxon>
        <taxon>Dothideomycetes</taxon>
        <taxon>Dothideomycetidae</taxon>
        <taxon>Mycosphaerellales</taxon>
        <taxon>Teratosphaeriaceae</taxon>
        <taxon>Hortaea</taxon>
    </lineage>
</organism>
<evidence type="ECO:0000259" key="2">
    <source>
        <dbReference type="Pfam" id="PF13460"/>
    </source>
</evidence>
<gene>
    <name evidence="3" type="ORF">D0868_12175</name>
</gene>
<accession>A0A3M6XV55</accession>